<dbReference type="SUPFAM" id="SSF55190">
    <property type="entry name" value="Arginyl-tRNA synthetase (ArgRS), N-terminal 'additional' domain"/>
    <property type="match status" value="1"/>
</dbReference>
<feature type="non-terminal residue" evidence="2">
    <location>
        <position position="1"/>
    </location>
</feature>
<evidence type="ECO:0000313" key="2">
    <source>
        <dbReference type="EMBL" id="SVA54458.1"/>
    </source>
</evidence>
<reference evidence="2" key="1">
    <citation type="submission" date="2018-05" db="EMBL/GenBank/DDBJ databases">
        <authorList>
            <person name="Lanie J.A."/>
            <person name="Ng W.-L."/>
            <person name="Kazmierczak K.M."/>
            <person name="Andrzejewski T.M."/>
            <person name="Davidsen T.M."/>
            <person name="Wayne K.J."/>
            <person name="Tettelin H."/>
            <person name="Glass J.I."/>
            <person name="Rusch D."/>
            <person name="Podicherti R."/>
            <person name="Tsui H.-C.T."/>
            <person name="Winkler M.E."/>
        </authorList>
    </citation>
    <scope>NUCLEOTIDE SEQUENCE</scope>
</reference>
<feature type="domain" description="Arginyl tRNA synthetase N-terminal" evidence="1">
    <location>
        <begin position="7"/>
        <end position="85"/>
    </location>
</feature>
<dbReference type="Gene3D" id="3.40.50.620">
    <property type="entry name" value="HUPs"/>
    <property type="match status" value="1"/>
</dbReference>
<proteinExistence type="predicted"/>
<dbReference type="PRINTS" id="PR01038">
    <property type="entry name" value="TRNASYNTHARG"/>
</dbReference>
<dbReference type="SUPFAM" id="SSF52374">
    <property type="entry name" value="Nucleotidylyl transferase"/>
    <property type="match status" value="1"/>
</dbReference>
<dbReference type="Gene3D" id="3.30.1360.70">
    <property type="entry name" value="Arginyl tRNA synthetase N-terminal domain"/>
    <property type="match status" value="1"/>
</dbReference>
<dbReference type="GO" id="GO:0005737">
    <property type="term" value="C:cytoplasm"/>
    <property type="evidence" value="ECO:0007669"/>
    <property type="project" value="InterPro"/>
</dbReference>
<dbReference type="Pfam" id="PF00750">
    <property type="entry name" value="tRNA-synt_1d"/>
    <property type="match status" value="1"/>
</dbReference>
<gene>
    <name evidence="2" type="ORF">METZ01_LOCUS107312</name>
</gene>
<dbReference type="GO" id="GO:0006420">
    <property type="term" value="P:arginyl-tRNA aminoacylation"/>
    <property type="evidence" value="ECO:0007669"/>
    <property type="project" value="InterPro"/>
</dbReference>
<dbReference type="InterPro" id="IPR036695">
    <property type="entry name" value="Arg-tRNA-synth_N_sf"/>
</dbReference>
<feature type="non-terminal residue" evidence="2">
    <location>
        <position position="209"/>
    </location>
</feature>
<dbReference type="InterPro" id="IPR035684">
    <property type="entry name" value="ArgRS_core"/>
</dbReference>
<dbReference type="GO" id="GO:0005524">
    <property type="term" value="F:ATP binding"/>
    <property type="evidence" value="ECO:0007669"/>
    <property type="project" value="InterPro"/>
</dbReference>
<dbReference type="InterPro" id="IPR005148">
    <property type="entry name" value="Arg-tRNA-synth_N"/>
</dbReference>
<evidence type="ECO:0000259" key="1">
    <source>
        <dbReference type="SMART" id="SM01016"/>
    </source>
</evidence>
<name>A0A381WQG5_9ZZZZ</name>
<dbReference type="PANTHER" id="PTHR11956">
    <property type="entry name" value="ARGINYL-TRNA SYNTHETASE"/>
    <property type="match status" value="1"/>
</dbReference>
<dbReference type="GO" id="GO:0004814">
    <property type="term" value="F:arginine-tRNA ligase activity"/>
    <property type="evidence" value="ECO:0007669"/>
    <property type="project" value="InterPro"/>
</dbReference>
<dbReference type="PANTHER" id="PTHR11956:SF5">
    <property type="entry name" value="ARGININE--TRNA LIGASE, CYTOPLASMIC"/>
    <property type="match status" value="1"/>
</dbReference>
<dbReference type="InterPro" id="IPR001278">
    <property type="entry name" value="Arg-tRNA-ligase"/>
</dbReference>
<dbReference type="InterPro" id="IPR014729">
    <property type="entry name" value="Rossmann-like_a/b/a_fold"/>
</dbReference>
<dbReference type="Pfam" id="PF03485">
    <property type="entry name" value="Arg_tRNA_synt_N"/>
    <property type="match status" value="1"/>
</dbReference>
<organism evidence="2">
    <name type="scientific">marine metagenome</name>
    <dbReference type="NCBI Taxonomy" id="408172"/>
    <lineage>
        <taxon>unclassified sequences</taxon>
        <taxon>metagenomes</taxon>
        <taxon>ecological metagenomes</taxon>
    </lineage>
</organism>
<protein>
    <recommendedName>
        <fullName evidence="1">Arginyl tRNA synthetase N-terminal domain-containing protein</fullName>
    </recommendedName>
</protein>
<sequence length="209" mass="23381">VSQIVDTRTKEVVGDALKLLENKGWPELPIDLEPPIGDFAIICFPAAKTLKKDPSVIAEELALELNELNAVASTSVEKGYCNINLKWDDFANKLVDEISNESYGKGKGKKEKILIEHTSANATGPFHMGRARNPIIGDSIARLLSYSGHDVKTEYYVNDTGRQAVTLAYGIDNYKPEKEGKKDHRLVNCYRLASEELKDNDDIRKIIYR</sequence>
<dbReference type="EMBL" id="UINC01012475">
    <property type="protein sequence ID" value="SVA54458.1"/>
    <property type="molecule type" value="Genomic_DNA"/>
</dbReference>
<dbReference type="SMART" id="SM01016">
    <property type="entry name" value="Arg_tRNA_synt_N"/>
    <property type="match status" value="1"/>
</dbReference>
<accession>A0A381WQG5</accession>
<dbReference type="AlphaFoldDB" id="A0A381WQG5"/>